<dbReference type="OrthoDB" id="4729125at2"/>
<feature type="compositionally biased region" description="Basic and acidic residues" evidence="1">
    <location>
        <begin position="58"/>
        <end position="69"/>
    </location>
</feature>
<proteinExistence type="predicted"/>
<dbReference type="Proteomes" id="UP000192448">
    <property type="component" value="Unassembled WGS sequence"/>
</dbReference>
<protein>
    <submittedName>
        <fullName evidence="2">Uncharacterized protein</fullName>
    </submittedName>
</protein>
<sequence length="97" mass="10808">MRSDGIADPMRELPHMHAVIDEIETLALEGTASTGDKDRDRLAREDLMDRLYAPEPEGAERLNGKDYRAQVKPPEGFTPGEVEASFDAFTRAMSGMR</sequence>
<dbReference type="EMBL" id="MVHF01000004">
    <property type="protein sequence ID" value="ORA38305.1"/>
    <property type="molecule type" value="Genomic_DNA"/>
</dbReference>
<evidence type="ECO:0000313" key="2">
    <source>
        <dbReference type="EMBL" id="ORA38305.1"/>
    </source>
</evidence>
<comment type="caution">
    <text evidence="2">The sequence shown here is derived from an EMBL/GenBank/DDBJ whole genome shotgun (WGS) entry which is preliminary data.</text>
</comment>
<reference evidence="2 3" key="1">
    <citation type="submission" date="2017-02" db="EMBL/GenBank/DDBJ databases">
        <title>The new phylogeny of genus Mycobacterium.</title>
        <authorList>
            <person name="Tortoli E."/>
            <person name="Trovato A."/>
            <person name="Cirillo D.M."/>
        </authorList>
    </citation>
    <scope>NUCLEOTIDE SEQUENCE [LARGE SCALE GENOMIC DNA]</scope>
    <source>
        <strain evidence="2 3">RW6</strain>
    </source>
</reference>
<dbReference type="STRING" id="1927124.BST13_05895"/>
<name>A0A1X0B7Y2_9MYCO</name>
<gene>
    <name evidence="2" type="ORF">BST13_05895</name>
</gene>
<dbReference type="AlphaFoldDB" id="A0A1X0B7Y2"/>
<accession>A0A1X0B7Y2</accession>
<keyword evidence="3" id="KW-1185">Reference proteome</keyword>
<dbReference type="InterPro" id="IPR055664">
    <property type="entry name" value="DUF7240"/>
</dbReference>
<dbReference type="Pfam" id="PF23888">
    <property type="entry name" value="DUF7240"/>
    <property type="match status" value="1"/>
</dbReference>
<organism evidence="2 3">
    <name type="scientific">Mycobacterium aquaticum</name>
    <dbReference type="NCBI Taxonomy" id="1927124"/>
    <lineage>
        <taxon>Bacteria</taxon>
        <taxon>Bacillati</taxon>
        <taxon>Actinomycetota</taxon>
        <taxon>Actinomycetes</taxon>
        <taxon>Mycobacteriales</taxon>
        <taxon>Mycobacteriaceae</taxon>
        <taxon>Mycobacterium</taxon>
    </lineage>
</organism>
<feature type="region of interest" description="Disordered" evidence="1">
    <location>
        <begin position="51"/>
        <end position="81"/>
    </location>
</feature>
<evidence type="ECO:0000256" key="1">
    <source>
        <dbReference type="SAM" id="MobiDB-lite"/>
    </source>
</evidence>
<evidence type="ECO:0000313" key="3">
    <source>
        <dbReference type="Proteomes" id="UP000192448"/>
    </source>
</evidence>